<dbReference type="Pfam" id="PF25136">
    <property type="entry name" value="DUF7823"/>
    <property type="match status" value="1"/>
</dbReference>
<evidence type="ECO:0000313" key="3">
    <source>
        <dbReference type="EMBL" id="AOM42397.1"/>
    </source>
</evidence>
<dbReference type="KEGG" id="xho:A9255_18655"/>
<name>A0A2G0QGY1_XENHO</name>
<evidence type="ECO:0000259" key="2">
    <source>
        <dbReference type="Pfam" id="PF25136"/>
    </source>
</evidence>
<dbReference type="Proteomes" id="UP000094600">
    <property type="component" value="Chromosome"/>
</dbReference>
<evidence type="ECO:0000259" key="1">
    <source>
        <dbReference type="Pfam" id="PF11195"/>
    </source>
</evidence>
<dbReference type="InterPro" id="IPR056725">
    <property type="entry name" value="DUF7823"/>
</dbReference>
<accession>A0A2G0QGY1</accession>
<evidence type="ECO:0000313" key="4">
    <source>
        <dbReference type="EMBL" id="PHM58409.1"/>
    </source>
</evidence>
<dbReference type="Proteomes" id="UP000225433">
    <property type="component" value="Unassembled WGS sequence"/>
</dbReference>
<dbReference type="OrthoDB" id="6445951at2"/>
<evidence type="ECO:0000313" key="5">
    <source>
        <dbReference type="Proteomes" id="UP000094600"/>
    </source>
</evidence>
<dbReference type="AlphaFoldDB" id="A0A2G0QGY1"/>
<dbReference type="InterPro" id="IPR021361">
    <property type="entry name" value="Tad2-like_dom"/>
</dbReference>
<dbReference type="EMBL" id="NJAI01000001">
    <property type="protein sequence ID" value="PHM58409.1"/>
    <property type="molecule type" value="Genomic_DNA"/>
</dbReference>
<dbReference type="RefSeq" id="WP_069318029.1">
    <property type="nucleotide sequence ID" value="NZ_CAWNQJ010000001.1"/>
</dbReference>
<keyword evidence="5" id="KW-1185">Reference proteome</keyword>
<evidence type="ECO:0000313" key="6">
    <source>
        <dbReference type="Proteomes" id="UP000225433"/>
    </source>
</evidence>
<dbReference type="Pfam" id="PF11195">
    <property type="entry name" value="Tad2-like"/>
    <property type="match status" value="1"/>
</dbReference>
<reference evidence="3 5" key="1">
    <citation type="submission" date="2016-06" db="EMBL/GenBank/DDBJ databases">
        <title>Bacterial characters and pathogenicity of Xenorhabdus hominickii from an entomopathogenic nematode, Steinernema monticolum.</title>
        <authorList>
            <person name="Park Y."/>
            <person name="Kim Y."/>
        </authorList>
    </citation>
    <scope>NUCLEOTIDE SEQUENCE [LARGE SCALE GENOMIC DNA]</scope>
    <source>
        <strain evidence="3 5">ANU1</strain>
    </source>
</reference>
<feature type="domain" description="DUF7823" evidence="2">
    <location>
        <begin position="143"/>
        <end position="257"/>
    </location>
</feature>
<feature type="domain" description="Thoeris anti-defense 2-like" evidence="1">
    <location>
        <begin position="37"/>
        <end position="100"/>
    </location>
</feature>
<organism evidence="4 6">
    <name type="scientific">Xenorhabdus hominickii</name>
    <dbReference type="NCBI Taxonomy" id="351679"/>
    <lineage>
        <taxon>Bacteria</taxon>
        <taxon>Pseudomonadati</taxon>
        <taxon>Pseudomonadota</taxon>
        <taxon>Gammaproteobacteria</taxon>
        <taxon>Enterobacterales</taxon>
        <taxon>Morganellaceae</taxon>
        <taxon>Xenorhabdus</taxon>
    </lineage>
</organism>
<sequence>MSEVNKPDNKKCSFNPDQYKYKKSIDIEVDDVAPVGSFPWAVIQVYLNKPVRRSDWDSNIYLMPKYDDSGSVIYLQWLDKDGNILPWTPEQEDMVACDWVSMDCMLAFRLKLGTSKYGGTSDTGAPGQDWGYMTIHGDKISNESTFGTLTKIQNKTDIENILMFYWEDRQGYRNLRLKTSSNQENYQNMLNLTKKSLYITVDGVSYNVGAPVVPPSYPTNDGTNYWYTAFYENDDAQKVGTILKQTDEIKIFCLNWK</sequence>
<reference evidence="4 6" key="2">
    <citation type="journal article" date="2017" name="Nat. Microbiol.">
        <title>Natural product diversity associated with the nematode symbionts Photorhabdus and Xenorhabdus.</title>
        <authorList>
            <person name="Tobias N.J."/>
            <person name="Wolff H."/>
            <person name="Djahanschiri B."/>
            <person name="Grundmann F."/>
            <person name="Kronenwerth M."/>
            <person name="Shi Y.M."/>
            <person name="Simonyi S."/>
            <person name="Grun P."/>
            <person name="Shapiro-Ilan D."/>
            <person name="Pidot S.J."/>
            <person name="Stinear T.P."/>
            <person name="Ebersberger I."/>
            <person name="Bode H.B."/>
        </authorList>
    </citation>
    <scope>NUCLEOTIDE SEQUENCE [LARGE SCALE GENOMIC DNA]</scope>
    <source>
        <strain evidence="4 6">DSM 17903</strain>
    </source>
</reference>
<gene>
    <name evidence="3" type="ORF">A9255_18655</name>
    <name evidence="4" type="ORF">Xhom_01435</name>
</gene>
<dbReference type="STRING" id="351679.A9255_18655"/>
<proteinExistence type="predicted"/>
<protein>
    <submittedName>
        <fullName evidence="4">Uncharacterized protein</fullName>
    </submittedName>
</protein>
<dbReference type="EMBL" id="CP016176">
    <property type="protein sequence ID" value="AOM42397.1"/>
    <property type="molecule type" value="Genomic_DNA"/>
</dbReference>